<dbReference type="InterPro" id="IPR038656">
    <property type="entry name" value="Peptidase_G1_sf"/>
</dbReference>
<name>A0A6A5UBB8_9PLEO</name>
<sequence>MKLSALISAVCWISATLAAFDYNRAGAVLKAPVGDSFETVTGSFIVPNLTGDHRLSIWVGIGDTTTQTYVLGGGVSYNKTLSTWSAFFPSRSIDTSPSVPAANGDNITVTVNIQTGTGGSVTIENKTKNKKTTQEVAAPITASPDALTALVADWWVQAYQVIPGELVQTPVFTTISITACSATTKNGVYVPLLGAGAYEIQGTSGQMWTKTTISGYTVAVTSQKVCQAPGC</sequence>
<dbReference type="AlphaFoldDB" id="A0A6A5UBB8"/>
<dbReference type="GO" id="GO:0070007">
    <property type="term" value="F:glutamic-type endopeptidase activity"/>
    <property type="evidence" value="ECO:0007669"/>
    <property type="project" value="InterPro"/>
</dbReference>
<evidence type="ECO:0000313" key="3">
    <source>
        <dbReference type="Proteomes" id="UP000800035"/>
    </source>
</evidence>
<dbReference type="EMBL" id="ML976981">
    <property type="protein sequence ID" value="KAF1961102.1"/>
    <property type="molecule type" value="Genomic_DNA"/>
</dbReference>
<dbReference type="CDD" id="cd13426">
    <property type="entry name" value="Peptidase_G1"/>
    <property type="match status" value="1"/>
</dbReference>
<organism evidence="2 3">
    <name type="scientific">Byssothecium circinans</name>
    <dbReference type="NCBI Taxonomy" id="147558"/>
    <lineage>
        <taxon>Eukaryota</taxon>
        <taxon>Fungi</taxon>
        <taxon>Dikarya</taxon>
        <taxon>Ascomycota</taxon>
        <taxon>Pezizomycotina</taxon>
        <taxon>Dothideomycetes</taxon>
        <taxon>Pleosporomycetidae</taxon>
        <taxon>Pleosporales</taxon>
        <taxon>Massarineae</taxon>
        <taxon>Massarinaceae</taxon>
        <taxon>Byssothecium</taxon>
    </lineage>
</organism>
<gene>
    <name evidence="2" type="ORF">CC80DRAFT_403010</name>
</gene>
<evidence type="ECO:0000256" key="1">
    <source>
        <dbReference type="SAM" id="SignalP"/>
    </source>
</evidence>
<dbReference type="GO" id="GO:0006508">
    <property type="term" value="P:proteolysis"/>
    <property type="evidence" value="ECO:0007669"/>
    <property type="project" value="InterPro"/>
</dbReference>
<reference evidence="2" key="1">
    <citation type="journal article" date="2020" name="Stud. Mycol.">
        <title>101 Dothideomycetes genomes: a test case for predicting lifestyles and emergence of pathogens.</title>
        <authorList>
            <person name="Haridas S."/>
            <person name="Albert R."/>
            <person name="Binder M."/>
            <person name="Bloem J."/>
            <person name="Labutti K."/>
            <person name="Salamov A."/>
            <person name="Andreopoulos B."/>
            <person name="Baker S."/>
            <person name="Barry K."/>
            <person name="Bills G."/>
            <person name="Bluhm B."/>
            <person name="Cannon C."/>
            <person name="Castanera R."/>
            <person name="Culley D."/>
            <person name="Daum C."/>
            <person name="Ezra D."/>
            <person name="Gonzalez J."/>
            <person name="Henrissat B."/>
            <person name="Kuo A."/>
            <person name="Liang C."/>
            <person name="Lipzen A."/>
            <person name="Lutzoni F."/>
            <person name="Magnuson J."/>
            <person name="Mondo S."/>
            <person name="Nolan M."/>
            <person name="Ohm R."/>
            <person name="Pangilinan J."/>
            <person name="Park H.-J."/>
            <person name="Ramirez L."/>
            <person name="Alfaro M."/>
            <person name="Sun H."/>
            <person name="Tritt A."/>
            <person name="Yoshinaga Y."/>
            <person name="Zwiers L.-H."/>
            <person name="Turgeon B."/>
            <person name="Goodwin S."/>
            <person name="Spatafora J."/>
            <person name="Crous P."/>
            <person name="Grigoriev I."/>
        </authorList>
    </citation>
    <scope>NUCLEOTIDE SEQUENCE</scope>
    <source>
        <strain evidence="2">CBS 675.92</strain>
    </source>
</reference>
<dbReference type="InterPro" id="IPR013320">
    <property type="entry name" value="ConA-like_dom_sf"/>
</dbReference>
<dbReference type="Pfam" id="PF01828">
    <property type="entry name" value="Peptidase_A4"/>
    <property type="match status" value="1"/>
</dbReference>
<dbReference type="Gene3D" id="2.60.120.700">
    <property type="entry name" value="Peptidase G1"/>
    <property type="match status" value="1"/>
</dbReference>
<feature type="chain" id="PRO_5025478353" evidence="1">
    <location>
        <begin position="19"/>
        <end position="231"/>
    </location>
</feature>
<evidence type="ECO:0000313" key="2">
    <source>
        <dbReference type="EMBL" id="KAF1961102.1"/>
    </source>
</evidence>
<keyword evidence="2" id="KW-0430">Lectin</keyword>
<feature type="signal peptide" evidence="1">
    <location>
        <begin position="1"/>
        <end position="18"/>
    </location>
</feature>
<protein>
    <submittedName>
        <fullName evidence="2">Concanavalin A-like lectin/glucanase</fullName>
    </submittedName>
</protein>
<keyword evidence="1" id="KW-0732">Signal</keyword>
<dbReference type="PRINTS" id="PR00977">
    <property type="entry name" value="SCYTLDPTASE"/>
</dbReference>
<dbReference type="PANTHER" id="PTHR37536:SF1">
    <property type="entry name" value="ASPERGILLOPEPSIN, PUTAITVE (AFU_ORTHOLOGUE AFUA_7G01200)"/>
    <property type="match status" value="1"/>
</dbReference>
<dbReference type="GO" id="GO:0030246">
    <property type="term" value="F:carbohydrate binding"/>
    <property type="evidence" value="ECO:0007669"/>
    <property type="project" value="UniProtKB-KW"/>
</dbReference>
<proteinExistence type="predicted"/>
<dbReference type="PANTHER" id="PTHR37536">
    <property type="entry name" value="PUTATIVE (AFU_ORTHOLOGUE AFUA_3G02970)-RELATED"/>
    <property type="match status" value="1"/>
</dbReference>
<accession>A0A6A5UBB8</accession>
<dbReference type="InterPro" id="IPR000250">
    <property type="entry name" value="Peptidase_G1"/>
</dbReference>
<dbReference type="SUPFAM" id="SSF49899">
    <property type="entry name" value="Concanavalin A-like lectins/glucanases"/>
    <property type="match status" value="1"/>
</dbReference>
<dbReference type="Proteomes" id="UP000800035">
    <property type="component" value="Unassembled WGS sequence"/>
</dbReference>
<keyword evidence="3" id="KW-1185">Reference proteome</keyword>
<dbReference type="OrthoDB" id="2862635at2759"/>